<accession>A0A0E9U343</accession>
<protein>
    <submittedName>
        <fullName evidence="2">Uncharacterized protein</fullName>
    </submittedName>
</protein>
<evidence type="ECO:0000256" key="1">
    <source>
        <dbReference type="SAM" id="SignalP"/>
    </source>
</evidence>
<proteinExistence type="predicted"/>
<sequence length="43" mass="4889">MWWSHKKACLSLISAISIPLPLRLSSLVQPLTNVLQFPQPVQF</sequence>
<reference evidence="2" key="1">
    <citation type="submission" date="2014-11" db="EMBL/GenBank/DDBJ databases">
        <authorList>
            <person name="Amaro Gonzalez C."/>
        </authorList>
    </citation>
    <scope>NUCLEOTIDE SEQUENCE</scope>
</reference>
<reference evidence="2" key="2">
    <citation type="journal article" date="2015" name="Fish Shellfish Immunol.">
        <title>Early steps in the European eel (Anguilla anguilla)-Vibrio vulnificus interaction in the gills: Role of the RtxA13 toxin.</title>
        <authorList>
            <person name="Callol A."/>
            <person name="Pajuelo D."/>
            <person name="Ebbesson L."/>
            <person name="Teles M."/>
            <person name="MacKenzie S."/>
            <person name="Amaro C."/>
        </authorList>
    </citation>
    <scope>NUCLEOTIDE SEQUENCE</scope>
</reference>
<feature type="chain" id="PRO_5012475216" evidence="1">
    <location>
        <begin position="16"/>
        <end position="43"/>
    </location>
</feature>
<evidence type="ECO:0000313" key="2">
    <source>
        <dbReference type="EMBL" id="JAH60172.1"/>
    </source>
</evidence>
<dbReference type="EMBL" id="GBXM01048405">
    <property type="protein sequence ID" value="JAH60172.1"/>
    <property type="molecule type" value="Transcribed_RNA"/>
</dbReference>
<name>A0A0E9U343_ANGAN</name>
<organism evidence="2">
    <name type="scientific">Anguilla anguilla</name>
    <name type="common">European freshwater eel</name>
    <name type="synonym">Muraena anguilla</name>
    <dbReference type="NCBI Taxonomy" id="7936"/>
    <lineage>
        <taxon>Eukaryota</taxon>
        <taxon>Metazoa</taxon>
        <taxon>Chordata</taxon>
        <taxon>Craniata</taxon>
        <taxon>Vertebrata</taxon>
        <taxon>Euteleostomi</taxon>
        <taxon>Actinopterygii</taxon>
        <taxon>Neopterygii</taxon>
        <taxon>Teleostei</taxon>
        <taxon>Anguilliformes</taxon>
        <taxon>Anguillidae</taxon>
        <taxon>Anguilla</taxon>
    </lineage>
</organism>
<keyword evidence="1" id="KW-0732">Signal</keyword>
<feature type="signal peptide" evidence="1">
    <location>
        <begin position="1"/>
        <end position="15"/>
    </location>
</feature>
<dbReference type="AlphaFoldDB" id="A0A0E9U343"/>